<evidence type="ECO:0000259" key="4">
    <source>
        <dbReference type="PROSITE" id="PS50995"/>
    </source>
</evidence>
<dbReference type="RefSeq" id="WP_159753434.1">
    <property type="nucleotide sequence ID" value="NZ_CATIFW010000114.1"/>
</dbReference>
<reference evidence="5 6" key="1">
    <citation type="submission" date="2019-12" db="EMBL/GenBank/DDBJ databases">
        <title>Sporaefaciens musculi gen. nov., sp. nov., a novel bacterium isolated from the caecum of an obese mouse.</title>
        <authorList>
            <person name="Rasmussen T.S."/>
            <person name="Streidl T."/>
            <person name="Hitch T.C.A."/>
            <person name="Wortmann E."/>
            <person name="Deptula P."/>
            <person name="Hansen M."/>
            <person name="Nielsen D.S."/>
            <person name="Clavel T."/>
            <person name="Vogensen F.K."/>
        </authorList>
    </citation>
    <scope>NUCLEOTIDE SEQUENCE [LARGE SCALE GENOMIC DNA]</scope>
    <source>
        <strain evidence="5 6">WCA-9-b2</strain>
    </source>
</reference>
<dbReference type="InterPro" id="IPR036388">
    <property type="entry name" value="WH-like_DNA-bd_sf"/>
</dbReference>
<evidence type="ECO:0000313" key="6">
    <source>
        <dbReference type="Proteomes" id="UP000460412"/>
    </source>
</evidence>
<dbReference type="Gene3D" id="1.10.10.10">
    <property type="entry name" value="Winged helix-like DNA-binding domain superfamily/Winged helix DNA-binding domain"/>
    <property type="match status" value="1"/>
</dbReference>
<name>A0A7X3MK45_9FIRM</name>
<proteinExistence type="predicted"/>
<dbReference type="Pfam" id="PF01047">
    <property type="entry name" value="MarR"/>
    <property type="match status" value="1"/>
</dbReference>
<dbReference type="PANTHER" id="PTHR42756:SF1">
    <property type="entry name" value="TRANSCRIPTIONAL REPRESSOR OF EMRAB OPERON"/>
    <property type="match status" value="1"/>
</dbReference>
<keyword evidence="1" id="KW-0805">Transcription regulation</keyword>
<dbReference type="InterPro" id="IPR036390">
    <property type="entry name" value="WH_DNA-bd_sf"/>
</dbReference>
<dbReference type="Proteomes" id="UP000460412">
    <property type="component" value="Unassembled WGS sequence"/>
</dbReference>
<keyword evidence="3" id="KW-0804">Transcription</keyword>
<dbReference type="SMART" id="SM00347">
    <property type="entry name" value="HTH_MARR"/>
    <property type="match status" value="1"/>
</dbReference>
<gene>
    <name evidence="5" type="ORF">GN277_21350</name>
</gene>
<dbReference type="SUPFAM" id="SSF46785">
    <property type="entry name" value="Winged helix' DNA-binding domain"/>
    <property type="match status" value="1"/>
</dbReference>
<dbReference type="EMBL" id="WUQX01000001">
    <property type="protein sequence ID" value="MXP77804.1"/>
    <property type="molecule type" value="Genomic_DNA"/>
</dbReference>
<dbReference type="PROSITE" id="PS50995">
    <property type="entry name" value="HTH_MARR_2"/>
    <property type="match status" value="1"/>
</dbReference>
<protein>
    <submittedName>
        <fullName evidence="5">MarR family transcriptional regulator</fullName>
    </submittedName>
</protein>
<dbReference type="PANTHER" id="PTHR42756">
    <property type="entry name" value="TRANSCRIPTIONAL REGULATOR, MARR"/>
    <property type="match status" value="1"/>
</dbReference>
<evidence type="ECO:0000256" key="1">
    <source>
        <dbReference type="ARBA" id="ARBA00023015"/>
    </source>
</evidence>
<dbReference type="AlphaFoldDB" id="A0A7X3MK45"/>
<evidence type="ECO:0000313" key="5">
    <source>
        <dbReference type="EMBL" id="MXP77804.1"/>
    </source>
</evidence>
<comment type="caution">
    <text evidence="5">The sequence shown here is derived from an EMBL/GenBank/DDBJ whole genome shotgun (WGS) entry which is preliminary data.</text>
</comment>
<organism evidence="5 6">
    <name type="scientific">Sporofaciens musculi</name>
    <dbReference type="NCBI Taxonomy" id="2681861"/>
    <lineage>
        <taxon>Bacteria</taxon>
        <taxon>Bacillati</taxon>
        <taxon>Bacillota</taxon>
        <taxon>Clostridia</taxon>
        <taxon>Lachnospirales</taxon>
        <taxon>Lachnospiraceae</taxon>
        <taxon>Sporofaciens</taxon>
    </lineage>
</organism>
<evidence type="ECO:0000256" key="3">
    <source>
        <dbReference type="ARBA" id="ARBA00023163"/>
    </source>
</evidence>
<sequence length="142" mass="16264">MDKMVKSSKQISLFCRLNINKKQKLPIRSSEMGMLIYLVKTDGEKNPNAVAKFFKVTKSMATNMATSLLKNGYIEKKRSETDKRSFCLIPTNKAVRLVEATYEEYFKTMSILEAKMGEKNFDTLISLLEKANNILLEEKHNG</sequence>
<accession>A0A7X3MK45</accession>
<evidence type="ECO:0000256" key="2">
    <source>
        <dbReference type="ARBA" id="ARBA00023125"/>
    </source>
</evidence>
<dbReference type="GO" id="GO:0003677">
    <property type="term" value="F:DNA binding"/>
    <property type="evidence" value="ECO:0007669"/>
    <property type="project" value="UniProtKB-KW"/>
</dbReference>
<keyword evidence="6" id="KW-1185">Reference proteome</keyword>
<dbReference type="InterPro" id="IPR000835">
    <property type="entry name" value="HTH_MarR-typ"/>
</dbReference>
<keyword evidence="2" id="KW-0238">DNA-binding</keyword>
<feature type="domain" description="HTH marR-type" evidence="4">
    <location>
        <begin position="1"/>
        <end position="133"/>
    </location>
</feature>
<dbReference type="GO" id="GO:0003700">
    <property type="term" value="F:DNA-binding transcription factor activity"/>
    <property type="evidence" value="ECO:0007669"/>
    <property type="project" value="InterPro"/>
</dbReference>